<dbReference type="EMBL" id="JBEPMB010000016">
    <property type="protein sequence ID" value="MET3616262.1"/>
    <property type="molecule type" value="Genomic_DNA"/>
</dbReference>
<organism evidence="5 6">
    <name type="scientific">Rhizobium aquaticum</name>
    <dbReference type="NCBI Taxonomy" id="1549636"/>
    <lineage>
        <taxon>Bacteria</taxon>
        <taxon>Pseudomonadati</taxon>
        <taxon>Pseudomonadota</taxon>
        <taxon>Alphaproteobacteria</taxon>
        <taxon>Hyphomicrobiales</taxon>
        <taxon>Rhizobiaceae</taxon>
        <taxon>Rhizobium/Agrobacterium group</taxon>
        <taxon>Rhizobium</taxon>
    </lineage>
</organism>
<reference evidence="5 6" key="1">
    <citation type="submission" date="2024-06" db="EMBL/GenBank/DDBJ databases">
        <title>Genomic Encyclopedia of Type Strains, Phase IV (KMG-IV): sequencing the most valuable type-strain genomes for metagenomic binning, comparative biology and taxonomic classification.</title>
        <authorList>
            <person name="Goeker M."/>
        </authorList>
    </citation>
    <scope>NUCLEOTIDE SEQUENCE [LARGE SCALE GENOMIC DNA]</scope>
    <source>
        <strain evidence="5 6">DSM 29780</strain>
    </source>
</reference>
<name>A0ABV2J666_9HYPH</name>
<dbReference type="InterPro" id="IPR016292">
    <property type="entry name" value="Epoxide_hydrolase"/>
</dbReference>
<dbReference type="PRINTS" id="PR00412">
    <property type="entry name" value="EPOXHYDRLASE"/>
</dbReference>
<evidence type="ECO:0000259" key="4">
    <source>
        <dbReference type="Pfam" id="PF06441"/>
    </source>
</evidence>
<keyword evidence="3" id="KW-0378">Hydrolase</keyword>
<evidence type="ECO:0000256" key="1">
    <source>
        <dbReference type="ARBA" id="ARBA00010088"/>
    </source>
</evidence>
<evidence type="ECO:0000256" key="2">
    <source>
        <dbReference type="ARBA" id="ARBA00022797"/>
    </source>
</evidence>
<dbReference type="RefSeq" id="WP_354558714.1">
    <property type="nucleotide sequence ID" value="NZ_JBEPMB010000016.1"/>
</dbReference>
<evidence type="ECO:0000256" key="3">
    <source>
        <dbReference type="ARBA" id="ARBA00022801"/>
    </source>
</evidence>
<dbReference type="SUPFAM" id="SSF53474">
    <property type="entry name" value="alpha/beta-Hydrolases"/>
    <property type="match status" value="1"/>
</dbReference>
<dbReference type="InterPro" id="IPR029058">
    <property type="entry name" value="AB_hydrolase_fold"/>
</dbReference>
<evidence type="ECO:0000313" key="6">
    <source>
        <dbReference type="Proteomes" id="UP001549047"/>
    </source>
</evidence>
<proteinExistence type="inferred from homology"/>
<dbReference type="PANTHER" id="PTHR21661:SF35">
    <property type="entry name" value="EPOXIDE HYDROLASE"/>
    <property type="match status" value="1"/>
</dbReference>
<protein>
    <submittedName>
        <fullName evidence="5">Pimeloyl-ACP methyl ester carboxylesterase</fullName>
    </submittedName>
</protein>
<feature type="domain" description="Epoxide hydrolase N-terminal" evidence="4">
    <location>
        <begin position="8"/>
        <end position="112"/>
    </location>
</feature>
<dbReference type="InterPro" id="IPR000639">
    <property type="entry name" value="Epox_hydrolase-like"/>
</dbReference>
<keyword evidence="6" id="KW-1185">Reference proteome</keyword>
<dbReference type="InterPro" id="IPR010497">
    <property type="entry name" value="Epoxide_hydro_N"/>
</dbReference>
<dbReference type="Pfam" id="PF06441">
    <property type="entry name" value="EHN"/>
    <property type="match status" value="1"/>
</dbReference>
<accession>A0ABV2J666</accession>
<gene>
    <name evidence="5" type="ORF">ABID16_004611</name>
</gene>
<dbReference type="Proteomes" id="UP001549047">
    <property type="component" value="Unassembled WGS sequence"/>
</dbReference>
<dbReference type="PANTHER" id="PTHR21661">
    <property type="entry name" value="EPOXIDE HYDROLASE 1-RELATED"/>
    <property type="match status" value="1"/>
</dbReference>
<dbReference type="Gene3D" id="3.40.50.1820">
    <property type="entry name" value="alpha/beta hydrolase"/>
    <property type="match status" value="1"/>
</dbReference>
<comment type="similarity">
    <text evidence="1">Belongs to the peptidase S33 family.</text>
</comment>
<keyword evidence="2" id="KW-0058">Aromatic hydrocarbons catabolism</keyword>
<comment type="caution">
    <text evidence="5">The sequence shown here is derived from an EMBL/GenBank/DDBJ whole genome shotgun (WGS) entry which is preliminary data.</text>
</comment>
<sequence length="389" mass="43716">MSDTVAMNRFRLAVPDGTLDDLHNRLRRTRWPQTYRSKPWAEGTEEGYLRDLCAYWANGYDWRAREAEINRLPQFVTKLGGRDLHFVHVKSPHPGAAPLLITHGWPGSFLEMRDLVPLLTDPADPQDAFNVVVPSIPGYGLSEAPAAPGTSPEAIGSIFVSMMERLGYSRFFAQGGDFGATISCWIARRHADRLTGLHLNLLPGTLRPSRDDIDRQPLTTAEQRFVAASAQFAEDGSGYMHMHRTRPQTLAYGLTDSPVALASWIIEKFFAWSDCNGNLEQVIPRNLLLDNLTLYWVTNTIASSLRLYREHALAPLLLNQGEKITTPTGYAVFPREISLPPREMLQRSFSDLRRYTEMPRGGHFAAMEQPNALAAEIKAFFRPLRAALL</sequence>
<dbReference type="PIRSF" id="PIRSF001112">
    <property type="entry name" value="Epoxide_hydrolase"/>
    <property type="match status" value="1"/>
</dbReference>
<evidence type="ECO:0000313" key="5">
    <source>
        <dbReference type="EMBL" id="MET3616262.1"/>
    </source>
</evidence>